<evidence type="ECO:0000256" key="1">
    <source>
        <dbReference type="ARBA" id="ARBA00023125"/>
    </source>
</evidence>
<dbReference type="SMART" id="SM00530">
    <property type="entry name" value="HTH_XRE"/>
    <property type="match status" value="1"/>
</dbReference>
<feature type="domain" description="HTH cro/C1-type" evidence="2">
    <location>
        <begin position="8"/>
        <end position="62"/>
    </location>
</feature>
<dbReference type="EMBL" id="NXNG01000001">
    <property type="protein sequence ID" value="PWT26223.1"/>
    <property type="molecule type" value="Genomic_DNA"/>
</dbReference>
<dbReference type="InterPro" id="IPR010982">
    <property type="entry name" value="Lambda_DNA-bd_dom_sf"/>
</dbReference>
<evidence type="ECO:0000259" key="2">
    <source>
        <dbReference type="PROSITE" id="PS50943"/>
    </source>
</evidence>
<dbReference type="PANTHER" id="PTHR46558">
    <property type="entry name" value="TRACRIPTIONAL REGULATORY PROTEIN-RELATED-RELATED"/>
    <property type="match status" value="1"/>
</dbReference>
<dbReference type="RefSeq" id="WP_110072099.1">
    <property type="nucleotide sequence ID" value="NZ_CM009896.1"/>
</dbReference>
<name>A0A317G0V3_BUTFI</name>
<dbReference type="Pfam" id="PF01381">
    <property type="entry name" value="HTH_3"/>
    <property type="match status" value="1"/>
</dbReference>
<dbReference type="Proteomes" id="UP000245488">
    <property type="component" value="Chromosome"/>
</dbReference>
<proteinExistence type="predicted"/>
<protein>
    <recommendedName>
        <fullName evidence="2">HTH cro/C1-type domain-containing protein</fullName>
    </recommendedName>
</protein>
<dbReference type="GO" id="GO:0003677">
    <property type="term" value="F:DNA binding"/>
    <property type="evidence" value="ECO:0007669"/>
    <property type="project" value="UniProtKB-KW"/>
</dbReference>
<sequence>MNTIATQLKIYRQRDHLSQSQVAEALGISPSAYNHYESGVRTPGSDMLQKLAVLYNLEEPLLGVYKKNTNSGSILHNYSVSDIIKNTSLNIRFQSKNRHLHITENQFSALCNYLKKGDEDKKELLKEIATSNAGNDGKMYEALVYAWLDSQGIPFSTQPLIKASECLKRNDYYADGLLDDYCVFDVKMFGLSHPNIDRLRKKLNDLCQKNHPDFLITISGQLDVSNDILQGLLRDANKIYSELFSKNNQLFSDYSYHIADADLEIRAHSLKGTHMISSISEINPYKWAQENQFYFFHDSSQFCTDRPYVIICPYDKKIAPHFADGFSSSTNAAFRSLCRRMFLGMQDNISAQEYDNKCFPLISLKEASQCISAVIFQDISMSPDLDDVTWIYLNPNAKNRMPRYLADSFRFHINSILDDFTYDSY</sequence>
<dbReference type="AlphaFoldDB" id="A0A317G0V3"/>
<dbReference type="PANTHER" id="PTHR46558:SF11">
    <property type="entry name" value="HTH-TYPE TRANSCRIPTIONAL REGULATOR XRE"/>
    <property type="match status" value="1"/>
</dbReference>
<evidence type="ECO:0000313" key="4">
    <source>
        <dbReference type="Proteomes" id="UP000245488"/>
    </source>
</evidence>
<dbReference type="Gene3D" id="1.10.260.40">
    <property type="entry name" value="lambda repressor-like DNA-binding domains"/>
    <property type="match status" value="1"/>
</dbReference>
<dbReference type="PROSITE" id="PS50943">
    <property type="entry name" value="HTH_CROC1"/>
    <property type="match status" value="1"/>
</dbReference>
<keyword evidence="4" id="KW-1185">Reference proteome</keyword>
<organism evidence="3 4">
    <name type="scientific">Butyrivibrio fibrisolvens</name>
    <dbReference type="NCBI Taxonomy" id="831"/>
    <lineage>
        <taxon>Bacteria</taxon>
        <taxon>Bacillati</taxon>
        <taxon>Bacillota</taxon>
        <taxon>Clostridia</taxon>
        <taxon>Lachnospirales</taxon>
        <taxon>Lachnospiraceae</taxon>
        <taxon>Butyrivibrio</taxon>
    </lineage>
</organism>
<keyword evidence="1" id="KW-0238">DNA-binding</keyword>
<comment type="caution">
    <text evidence="3">The sequence shown here is derived from an EMBL/GenBank/DDBJ whole genome shotgun (WGS) entry which is preliminary data.</text>
</comment>
<accession>A0A317G0V3</accession>
<evidence type="ECO:0000313" key="3">
    <source>
        <dbReference type="EMBL" id="PWT26223.1"/>
    </source>
</evidence>
<dbReference type="InterPro" id="IPR001387">
    <property type="entry name" value="Cro/C1-type_HTH"/>
</dbReference>
<reference evidence="3 4" key="1">
    <citation type="submission" date="2017-09" db="EMBL/GenBank/DDBJ databases">
        <title>High-quality draft genome sequence of Butyrivibrio fibrisolvens INBov1, isolated from cow rumen.</title>
        <authorList>
            <person name="Rodriguez Hernaez J."/>
            <person name="Rivarola M."/>
            <person name="Paniego N."/>
            <person name="Cravero S."/>
            <person name="Ceron Cucchi M."/>
            <person name="Martinez M.C."/>
        </authorList>
    </citation>
    <scope>NUCLEOTIDE SEQUENCE [LARGE SCALE GENOMIC DNA]</scope>
    <source>
        <strain evidence="3 4">INBov1</strain>
    </source>
</reference>
<gene>
    <name evidence="3" type="ORF">CPT75_03350</name>
</gene>
<dbReference type="CDD" id="cd00093">
    <property type="entry name" value="HTH_XRE"/>
    <property type="match status" value="1"/>
</dbReference>
<dbReference type="SUPFAM" id="SSF47413">
    <property type="entry name" value="lambda repressor-like DNA-binding domains"/>
    <property type="match status" value="1"/>
</dbReference>